<dbReference type="AlphaFoldDB" id="A0A9W6GXZ9"/>
<dbReference type="GO" id="GO:0004519">
    <property type="term" value="F:endonuclease activity"/>
    <property type="evidence" value="ECO:0007669"/>
    <property type="project" value="InterPro"/>
</dbReference>
<protein>
    <recommendedName>
        <fullName evidence="2">HNH domain-containing protein</fullName>
    </recommendedName>
</protein>
<feature type="domain" description="HNH" evidence="2">
    <location>
        <begin position="25"/>
        <end position="72"/>
    </location>
</feature>
<gene>
    <name evidence="3" type="ORF">LMG27198_40200</name>
</gene>
<dbReference type="RefSeq" id="WP_281805357.1">
    <property type="nucleotide sequence ID" value="NZ_BSEC01000001.1"/>
</dbReference>
<comment type="caution">
    <text evidence="3">The sequence shown here is derived from an EMBL/GenBank/DDBJ whole genome shotgun (WGS) entry which is preliminary data.</text>
</comment>
<dbReference type="InterPro" id="IPR002711">
    <property type="entry name" value="HNH"/>
</dbReference>
<name>A0A9W6GXZ9_9HYPH</name>
<feature type="compositionally biased region" description="Basic and acidic residues" evidence="1">
    <location>
        <begin position="106"/>
        <end position="121"/>
    </location>
</feature>
<keyword evidence="4" id="KW-1185">Reference proteome</keyword>
<evidence type="ECO:0000313" key="3">
    <source>
        <dbReference type="EMBL" id="GLI95028.1"/>
    </source>
</evidence>
<reference evidence="3" key="1">
    <citation type="journal article" date="2023" name="Int. J. Syst. Evol. Microbiol.">
        <title>Methylocystis iwaonis sp. nov., a type II methane-oxidizing bacterium from surface soil of a rice paddy field in Japan, and emended description of the genus Methylocystis (ex Whittenbury et al. 1970) Bowman et al. 1993.</title>
        <authorList>
            <person name="Kaise H."/>
            <person name="Sawadogo J.B."/>
            <person name="Alam M.S."/>
            <person name="Ueno C."/>
            <person name="Dianou D."/>
            <person name="Shinjo R."/>
            <person name="Asakawa S."/>
        </authorList>
    </citation>
    <scope>NUCLEOTIDE SEQUENCE</scope>
    <source>
        <strain evidence="3">LMG27198</strain>
    </source>
</reference>
<dbReference type="Proteomes" id="UP001144323">
    <property type="component" value="Unassembled WGS sequence"/>
</dbReference>
<organism evidence="3 4">
    <name type="scientific">Methylocystis echinoides</name>
    <dbReference type="NCBI Taxonomy" id="29468"/>
    <lineage>
        <taxon>Bacteria</taxon>
        <taxon>Pseudomonadati</taxon>
        <taxon>Pseudomonadota</taxon>
        <taxon>Alphaproteobacteria</taxon>
        <taxon>Hyphomicrobiales</taxon>
        <taxon>Methylocystaceae</taxon>
        <taxon>Methylocystis</taxon>
    </lineage>
</organism>
<dbReference type="EMBL" id="BSEC01000001">
    <property type="protein sequence ID" value="GLI95028.1"/>
    <property type="molecule type" value="Genomic_DNA"/>
</dbReference>
<dbReference type="GO" id="GO:0003676">
    <property type="term" value="F:nucleic acid binding"/>
    <property type="evidence" value="ECO:0007669"/>
    <property type="project" value="InterPro"/>
</dbReference>
<evidence type="ECO:0000256" key="1">
    <source>
        <dbReference type="SAM" id="MobiDB-lite"/>
    </source>
</evidence>
<sequence>MADWPYNTAAWQRLRRAKLAVTPLCEPCERRGDIVAANAVDHRVSIASGGDPFPPLNGLMAMCHACHNTKTAAVDRAGGKGVRFKGCDVNGLPIDDAHPFLAEGDTPSKDGKEGDRDRWGT</sequence>
<evidence type="ECO:0000259" key="2">
    <source>
        <dbReference type="Pfam" id="PF01844"/>
    </source>
</evidence>
<accession>A0A9W6GXZ9</accession>
<evidence type="ECO:0000313" key="4">
    <source>
        <dbReference type="Proteomes" id="UP001144323"/>
    </source>
</evidence>
<dbReference type="Pfam" id="PF01844">
    <property type="entry name" value="HNH"/>
    <property type="match status" value="1"/>
</dbReference>
<dbReference type="GO" id="GO:0008270">
    <property type="term" value="F:zinc ion binding"/>
    <property type="evidence" value="ECO:0007669"/>
    <property type="project" value="InterPro"/>
</dbReference>
<proteinExistence type="predicted"/>
<feature type="region of interest" description="Disordered" evidence="1">
    <location>
        <begin position="98"/>
        <end position="121"/>
    </location>
</feature>